<dbReference type="OrthoDB" id="244210at2759"/>
<feature type="active site" evidence="5">
    <location>
        <position position="182"/>
    </location>
</feature>
<dbReference type="SUPFAM" id="SSF49758">
    <property type="entry name" value="Calpain large subunit, middle domain (domain III)"/>
    <property type="match status" value="1"/>
</dbReference>
<evidence type="ECO:0000313" key="8">
    <source>
        <dbReference type="EMBL" id="EPY26838.1"/>
    </source>
</evidence>
<accession>S9UD26</accession>
<dbReference type="SMART" id="SM00720">
    <property type="entry name" value="calpain_III"/>
    <property type="match status" value="1"/>
</dbReference>
<evidence type="ECO:0000313" key="9">
    <source>
        <dbReference type="Proteomes" id="UP000015354"/>
    </source>
</evidence>
<evidence type="ECO:0000256" key="3">
    <source>
        <dbReference type="ARBA" id="ARBA00022801"/>
    </source>
</evidence>
<sequence length="573" mass="65110">MPTVLSTLIHYPEYIQNVFVTKKVRQDGRYTFRFFKNDQWVPVVVDDQIPLEEDEVLFTRSPTARWWPLLLEKAYAKLYRTYEHVDGCNVVEVYYDFTGHPSLNVPMNVKLAKAAGAERSRRVPYWLHVGRRIASGELVAACLTVNNLEAVGMQSEQQYGVLDIFSRTGTSSVEDVVVHLYNPYEEEEYEYSGPLGPTDPLWTPAQRKKYQVDNPRSIFLPLPFFITSMNSLQLCYMSTLNEQASFSFPAEWRGETAGGNPKFSSWRHNPLFCVRNPAGHGIDVVMSIQQPDQRSEMPPDATPEYVQCGLIVVRHIYGDPIPTLFVTSNNHETVRRSLFLNSREVTDTVTIPANSLCYIVPCCMHKESEGAFTLRVTALKGADASGLTVERVVLPHLNYEDALVQHLLLREGERERVDFYVEDGTEVHILLRQDKPFTGPQGGDAVTEDFMGMYLYDEMNRRIDDVRNATNKREIGILHHLDGPGRFTLCVTCPRAEGEVPATVTIVTEKRAKAVAVEVNEDAYMFDESEIIDEGSTVDVTNPIDFFPVPRETYNFTEAPEEQEPFFDARFAG</sequence>
<dbReference type="Proteomes" id="UP000015354">
    <property type="component" value="Unassembled WGS sequence"/>
</dbReference>
<gene>
    <name evidence="8" type="ORF">STCU_06053</name>
</gene>
<reference evidence="8 9" key="1">
    <citation type="journal article" date="2013" name="PLoS ONE">
        <title>Predicting the Proteins of Angomonas deanei, Strigomonas culicis and Their Respective Endosymbionts Reveals New Aspects of the Trypanosomatidae Family.</title>
        <authorList>
            <person name="Motta M.C."/>
            <person name="Martins A.C."/>
            <person name="de Souza S.S."/>
            <person name="Catta-Preta C.M."/>
            <person name="Silva R."/>
            <person name="Klein C.C."/>
            <person name="de Almeida L.G."/>
            <person name="de Lima Cunha O."/>
            <person name="Ciapina L.P."/>
            <person name="Brocchi M."/>
            <person name="Colabardini A.C."/>
            <person name="de Araujo Lima B."/>
            <person name="Machado C.R."/>
            <person name="de Almeida Soares C.M."/>
            <person name="Probst C.M."/>
            <person name="de Menezes C.B."/>
            <person name="Thompson C.E."/>
            <person name="Bartholomeu D.C."/>
            <person name="Gradia D.F."/>
            <person name="Pavoni D.P."/>
            <person name="Grisard E.C."/>
            <person name="Fantinatti-Garboggini F."/>
            <person name="Marchini F.K."/>
            <person name="Rodrigues-Luiz G.F."/>
            <person name="Wagner G."/>
            <person name="Goldman G.H."/>
            <person name="Fietto J.L."/>
            <person name="Elias M.C."/>
            <person name="Goldman M.H."/>
            <person name="Sagot M.F."/>
            <person name="Pereira M."/>
            <person name="Stoco P.H."/>
            <person name="de Mendonca-Neto R.P."/>
            <person name="Teixeira S.M."/>
            <person name="Maciel T.E."/>
            <person name="de Oliveira Mendes T.A."/>
            <person name="Urmenyi T.P."/>
            <person name="de Souza W."/>
            <person name="Schenkman S."/>
            <person name="de Vasconcelos A.T."/>
        </authorList>
    </citation>
    <scope>NUCLEOTIDE SEQUENCE [LARGE SCALE GENOMIC DNA]</scope>
</reference>
<evidence type="ECO:0000259" key="7">
    <source>
        <dbReference type="PROSITE" id="PS50203"/>
    </source>
</evidence>
<comment type="caution">
    <text evidence="8">The sequence shown here is derived from an EMBL/GenBank/DDBJ whole genome shotgun (WGS) entry which is preliminary data.</text>
</comment>
<name>S9UD26_9TRYP</name>
<evidence type="ECO:0000256" key="6">
    <source>
        <dbReference type="PROSITE-ProRule" id="PRU00239"/>
    </source>
</evidence>
<dbReference type="InterPro" id="IPR036213">
    <property type="entry name" value="Calpain_III_sf"/>
</dbReference>
<keyword evidence="4" id="KW-0788">Thiol protease</keyword>
<dbReference type="PANTHER" id="PTHR10183:SF379">
    <property type="entry name" value="CALPAIN-5"/>
    <property type="match status" value="1"/>
</dbReference>
<dbReference type="PRINTS" id="PR00704">
    <property type="entry name" value="CALPAIN"/>
</dbReference>
<keyword evidence="3" id="KW-0378">Hydrolase</keyword>
<dbReference type="AlphaFoldDB" id="S9UD26"/>
<feature type="domain" description="Calpain catalytic" evidence="7">
    <location>
        <begin position="1"/>
        <end position="238"/>
    </location>
</feature>
<protein>
    <submittedName>
        <fullName evidence="8">Calpain-like cysteine peptidase</fullName>
    </submittedName>
</protein>
<keyword evidence="2" id="KW-0645">Protease</keyword>
<evidence type="ECO:0000256" key="2">
    <source>
        <dbReference type="ARBA" id="ARBA00022670"/>
    </source>
</evidence>
<keyword evidence="9" id="KW-1185">Reference proteome</keyword>
<dbReference type="Pfam" id="PF01067">
    <property type="entry name" value="Calpain_III"/>
    <property type="match status" value="1"/>
</dbReference>
<evidence type="ECO:0000256" key="4">
    <source>
        <dbReference type="ARBA" id="ARBA00022807"/>
    </source>
</evidence>
<dbReference type="InterPro" id="IPR022683">
    <property type="entry name" value="Calpain_III"/>
</dbReference>
<dbReference type="GO" id="GO:0004198">
    <property type="term" value="F:calcium-dependent cysteine-type endopeptidase activity"/>
    <property type="evidence" value="ECO:0007669"/>
    <property type="project" value="InterPro"/>
</dbReference>
<dbReference type="PROSITE" id="PS50203">
    <property type="entry name" value="CALPAIN_CAT"/>
    <property type="match status" value="1"/>
</dbReference>
<comment type="similarity">
    <text evidence="1">Belongs to the peptidase C2 family.</text>
</comment>
<proteinExistence type="inferred from homology"/>
<dbReference type="GO" id="GO:0006508">
    <property type="term" value="P:proteolysis"/>
    <property type="evidence" value="ECO:0007669"/>
    <property type="project" value="UniProtKB-KW"/>
</dbReference>
<dbReference type="Pfam" id="PF00648">
    <property type="entry name" value="Peptidase_C2"/>
    <property type="match status" value="1"/>
</dbReference>
<dbReference type="SUPFAM" id="SSF54001">
    <property type="entry name" value="Cysteine proteinases"/>
    <property type="match status" value="1"/>
</dbReference>
<dbReference type="InterPro" id="IPR022684">
    <property type="entry name" value="Calpain_cysteine_protease"/>
</dbReference>
<evidence type="ECO:0000256" key="5">
    <source>
        <dbReference type="PIRSR" id="PIRSR622684-1"/>
    </source>
</evidence>
<organism evidence="8 9">
    <name type="scientific">Strigomonas culicis</name>
    <dbReference type="NCBI Taxonomy" id="28005"/>
    <lineage>
        <taxon>Eukaryota</taxon>
        <taxon>Discoba</taxon>
        <taxon>Euglenozoa</taxon>
        <taxon>Kinetoplastea</taxon>
        <taxon>Metakinetoplastina</taxon>
        <taxon>Trypanosomatida</taxon>
        <taxon>Trypanosomatidae</taxon>
        <taxon>Strigomonadinae</taxon>
        <taxon>Strigomonas</taxon>
    </lineage>
</organism>
<feature type="non-terminal residue" evidence="8">
    <location>
        <position position="573"/>
    </location>
</feature>
<dbReference type="InterPro" id="IPR038765">
    <property type="entry name" value="Papain-like_cys_pep_sf"/>
</dbReference>
<comment type="caution">
    <text evidence="6">Lacks conserved residue(s) required for the propagation of feature annotation.</text>
</comment>
<dbReference type="EMBL" id="ATMH01006053">
    <property type="protein sequence ID" value="EPY26838.1"/>
    <property type="molecule type" value="Genomic_DNA"/>
</dbReference>
<dbReference type="PANTHER" id="PTHR10183">
    <property type="entry name" value="CALPAIN"/>
    <property type="match status" value="1"/>
</dbReference>
<dbReference type="InterPro" id="IPR001300">
    <property type="entry name" value="Peptidase_C2_calpain_cat"/>
</dbReference>
<evidence type="ECO:0000256" key="1">
    <source>
        <dbReference type="ARBA" id="ARBA00007623"/>
    </source>
</evidence>
<dbReference type="InterPro" id="IPR022682">
    <property type="entry name" value="Calpain_domain_III"/>
</dbReference>
<dbReference type="Gene3D" id="2.60.120.380">
    <property type="match status" value="1"/>
</dbReference>